<name>A0A0A9G4X0_ARUDO</name>
<evidence type="ECO:0000256" key="1">
    <source>
        <dbReference type="SAM" id="Phobius"/>
    </source>
</evidence>
<proteinExistence type="predicted"/>
<evidence type="ECO:0000313" key="2">
    <source>
        <dbReference type="EMBL" id="JAE19557.1"/>
    </source>
</evidence>
<reference evidence="2" key="2">
    <citation type="journal article" date="2015" name="Data Brief">
        <title>Shoot transcriptome of the giant reed, Arundo donax.</title>
        <authorList>
            <person name="Barrero R.A."/>
            <person name="Guerrero F.D."/>
            <person name="Moolhuijzen P."/>
            <person name="Goolsby J.A."/>
            <person name="Tidwell J."/>
            <person name="Bellgard S.E."/>
            <person name="Bellgard M.I."/>
        </authorList>
    </citation>
    <scope>NUCLEOTIDE SEQUENCE</scope>
    <source>
        <tissue evidence="2">Shoot tissue taken approximately 20 cm above the soil surface</tissue>
    </source>
</reference>
<keyword evidence="1" id="KW-0472">Membrane</keyword>
<sequence>MRKKSKRVVRTSFLHIVSYSSVLLVIPPWSVPPFIGWCTCIVATAALLVAWAASLALVAWCAAATIARAATLVRRRVATLVTWSSTLISRIVALISWARATVHVATGVTLVAFGCQGGHLGNQEHHLGSQEHHLADSFVHLPVHNPLVGLVHRAGRLVEHQHLAVEVAPCCSEHGAWQEHHGVASGSALVGEAC</sequence>
<organism evidence="2">
    <name type="scientific">Arundo donax</name>
    <name type="common">Giant reed</name>
    <name type="synonym">Donax arundinaceus</name>
    <dbReference type="NCBI Taxonomy" id="35708"/>
    <lineage>
        <taxon>Eukaryota</taxon>
        <taxon>Viridiplantae</taxon>
        <taxon>Streptophyta</taxon>
        <taxon>Embryophyta</taxon>
        <taxon>Tracheophyta</taxon>
        <taxon>Spermatophyta</taxon>
        <taxon>Magnoliopsida</taxon>
        <taxon>Liliopsida</taxon>
        <taxon>Poales</taxon>
        <taxon>Poaceae</taxon>
        <taxon>PACMAD clade</taxon>
        <taxon>Arundinoideae</taxon>
        <taxon>Arundineae</taxon>
        <taxon>Arundo</taxon>
    </lineage>
</organism>
<dbReference type="AlphaFoldDB" id="A0A0A9G4X0"/>
<accession>A0A0A9G4X0</accession>
<keyword evidence="1" id="KW-0812">Transmembrane</keyword>
<dbReference type="EMBL" id="GBRH01178339">
    <property type="protein sequence ID" value="JAE19557.1"/>
    <property type="molecule type" value="Transcribed_RNA"/>
</dbReference>
<reference evidence="2" key="1">
    <citation type="submission" date="2014-09" db="EMBL/GenBank/DDBJ databases">
        <authorList>
            <person name="Magalhaes I.L.F."/>
            <person name="Oliveira U."/>
            <person name="Santos F.R."/>
            <person name="Vidigal T.H.D.A."/>
            <person name="Brescovit A.D."/>
            <person name="Santos A.J."/>
        </authorList>
    </citation>
    <scope>NUCLEOTIDE SEQUENCE</scope>
    <source>
        <tissue evidence="2">Shoot tissue taken approximately 20 cm above the soil surface</tissue>
    </source>
</reference>
<keyword evidence="1" id="KW-1133">Transmembrane helix</keyword>
<feature type="transmembrane region" description="Helical" evidence="1">
    <location>
        <begin position="34"/>
        <end position="67"/>
    </location>
</feature>
<feature type="transmembrane region" description="Helical" evidence="1">
    <location>
        <begin position="12"/>
        <end position="28"/>
    </location>
</feature>
<protein>
    <submittedName>
        <fullName evidence="2">Uncharacterized protein</fullName>
    </submittedName>
</protein>